<accession>A0A7C5EKI4</accession>
<evidence type="ECO:0000256" key="3">
    <source>
        <dbReference type="ARBA" id="ARBA00022553"/>
    </source>
</evidence>
<dbReference type="InterPro" id="IPR036097">
    <property type="entry name" value="HisK_dim/P_sf"/>
</dbReference>
<keyword evidence="3" id="KW-0597">Phosphoprotein</keyword>
<evidence type="ECO:0000256" key="5">
    <source>
        <dbReference type="ARBA" id="ARBA00022741"/>
    </source>
</evidence>
<feature type="domain" description="Histidine kinase" evidence="10">
    <location>
        <begin position="412"/>
        <end position="619"/>
    </location>
</feature>
<dbReference type="EC" id="2.7.13.3" evidence="2"/>
<keyword evidence="9" id="KW-1133">Transmembrane helix</keyword>
<dbReference type="PANTHER" id="PTHR43065">
    <property type="entry name" value="SENSOR HISTIDINE KINASE"/>
    <property type="match status" value="1"/>
</dbReference>
<evidence type="ECO:0000256" key="8">
    <source>
        <dbReference type="ARBA" id="ARBA00023012"/>
    </source>
</evidence>
<dbReference type="AlphaFoldDB" id="A0A7C5EKI4"/>
<dbReference type="Gene3D" id="1.10.287.130">
    <property type="match status" value="1"/>
</dbReference>
<dbReference type="PANTHER" id="PTHR43065:SF10">
    <property type="entry name" value="PEROXIDE STRESS-ACTIVATED HISTIDINE KINASE MAK3"/>
    <property type="match status" value="1"/>
</dbReference>
<comment type="caution">
    <text evidence="11">The sequence shown here is derived from an EMBL/GenBank/DDBJ whole genome shotgun (WGS) entry which is preliminary data.</text>
</comment>
<dbReference type="InterPro" id="IPR003661">
    <property type="entry name" value="HisK_dim/P_dom"/>
</dbReference>
<dbReference type="EMBL" id="DTKJ01000003">
    <property type="protein sequence ID" value="HGZ10636.1"/>
    <property type="molecule type" value="Genomic_DNA"/>
</dbReference>
<keyword evidence="4" id="KW-0808">Transferase</keyword>
<gene>
    <name evidence="11" type="ORF">ENW48_00265</name>
</gene>
<dbReference type="Pfam" id="PF02518">
    <property type="entry name" value="HATPase_c"/>
    <property type="match status" value="1"/>
</dbReference>
<dbReference type="GO" id="GO:0000155">
    <property type="term" value="F:phosphorelay sensor kinase activity"/>
    <property type="evidence" value="ECO:0007669"/>
    <property type="project" value="InterPro"/>
</dbReference>
<comment type="catalytic activity">
    <reaction evidence="1">
        <text>ATP + protein L-histidine = ADP + protein N-phospho-L-histidine.</text>
        <dbReference type="EC" id="2.7.13.3"/>
    </reaction>
</comment>
<dbReference type="Gene3D" id="3.30.565.10">
    <property type="entry name" value="Histidine kinase-like ATPase, C-terminal domain"/>
    <property type="match status" value="1"/>
</dbReference>
<dbReference type="SUPFAM" id="SSF55874">
    <property type="entry name" value="ATPase domain of HSP90 chaperone/DNA topoisomerase II/histidine kinase"/>
    <property type="match status" value="1"/>
</dbReference>
<dbReference type="GO" id="GO:0005524">
    <property type="term" value="F:ATP binding"/>
    <property type="evidence" value="ECO:0007669"/>
    <property type="project" value="UniProtKB-KW"/>
</dbReference>
<reference evidence="11" key="1">
    <citation type="journal article" date="2020" name="mSystems">
        <title>Genome- and Community-Level Interaction Insights into Carbon Utilization and Element Cycling Functions of Hydrothermarchaeota in Hydrothermal Sediment.</title>
        <authorList>
            <person name="Zhou Z."/>
            <person name="Liu Y."/>
            <person name="Xu W."/>
            <person name="Pan J."/>
            <person name="Luo Z.H."/>
            <person name="Li M."/>
        </authorList>
    </citation>
    <scope>NUCLEOTIDE SEQUENCE [LARGE SCALE GENOMIC DNA]</scope>
    <source>
        <strain evidence="11">SpSt-853</strain>
    </source>
</reference>
<dbReference type="CDD" id="cd12912">
    <property type="entry name" value="PDC2_MCP_like"/>
    <property type="match status" value="1"/>
</dbReference>
<evidence type="ECO:0000313" key="11">
    <source>
        <dbReference type="EMBL" id="HGZ10636.1"/>
    </source>
</evidence>
<keyword evidence="5" id="KW-0547">Nucleotide-binding</keyword>
<dbReference type="InterPro" id="IPR004358">
    <property type="entry name" value="Sig_transdc_His_kin-like_C"/>
</dbReference>
<evidence type="ECO:0000256" key="2">
    <source>
        <dbReference type="ARBA" id="ARBA00012438"/>
    </source>
</evidence>
<keyword evidence="9" id="KW-0472">Membrane</keyword>
<dbReference type="Pfam" id="PF00512">
    <property type="entry name" value="HisKA"/>
    <property type="match status" value="1"/>
</dbReference>
<proteinExistence type="predicted"/>
<dbReference type="InterPro" id="IPR005467">
    <property type="entry name" value="His_kinase_dom"/>
</dbReference>
<name>A0A7C5EKI4_9BACT</name>
<evidence type="ECO:0000259" key="10">
    <source>
        <dbReference type="PROSITE" id="PS50109"/>
    </source>
</evidence>
<dbReference type="InterPro" id="IPR003594">
    <property type="entry name" value="HATPase_dom"/>
</dbReference>
<keyword evidence="9" id="KW-0812">Transmembrane</keyword>
<dbReference type="InterPro" id="IPR036890">
    <property type="entry name" value="HATPase_C_sf"/>
</dbReference>
<evidence type="ECO:0000256" key="4">
    <source>
        <dbReference type="ARBA" id="ARBA00022679"/>
    </source>
</evidence>
<keyword evidence="6 11" id="KW-0418">Kinase</keyword>
<dbReference type="SUPFAM" id="SSF47384">
    <property type="entry name" value="Homodimeric domain of signal transducing histidine kinase"/>
    <property type="match status" value="1"/>
</dbReference>
<evidence type="ECO:0000256" key="9">
    <source>
        <dbReference type="SAM" id="Phobius"/>
    </source>
</evidence>
<protein>
    <recommendedName>
        <fullName evidence="2">histidine kinase</fullName>
        <ecNumber evidence="2">2.7.13.3</ecNumber>
    </recommendedName>
</protein>
<dbReference type="PRINTS" id="PR00344">
    <property type="entry name" value="BCTRLSENSOR"/>
</dbReference>
<keyword evidence="8" id="KW-0902">Two-component regulatory system</keyword>
<dbReference type="SMART" id="SM00388">
    <property type="entry name" value="HisKA"/>
    <property type="match status" value="1"/>
</dbReference>
<sequence>MSESGHLGGAAEMKPQRLRGALSLPKIIGLIVAVTILLSLLFFSFWQRLNAKVEDILKEQFNRQQLELARKIADNVESYFDFLESELLAFPWRLHAMSLKSPGVEEYLTARSRELQKLGVLELGWYGADGRLIKAYGRPAITDSEAFTDVLPADLLSWIKDPVHKGQLFLGKVERTAEGPWQGRRIMRLISPLYPDPAATWPSGALVLVLDPHFIAGKVTEGVRSGETGYSWIIDQNGIFLAHYEQTFVGEDALEIRRQRNPQISFRQLKELHERLLRGEEGLTVYVSGWHREQIAEMEKLCAFTPIRFDKGLIRGVTEVADPKHNLWGVAVVAPVNEVAGSVGQVMHQELFLVVVFFLALLTGAIALMAVTLSWNKVLAREVDLKTEELLESQKRLVKSERFAAIGEAASYVSHEIKNPLMVIGGLARQVARQLTDHPVLQEKLQVIQNEVQRLENFLGDLRDFTRPALPAKQEINLNALIQEVDALMEGEAKSKGVLLEEKLDQKLPTLKADPNQLKQVLLNLIKNAFEALEAGGRVTLTTGREDRQVWFSVQDNGPGMTPEVLEKIFNPFFTTKEKGTGLGLAVSHKIIADHQGVIIVESQPREGTTVTVKLPLEG</sequence>
<dbReference type="Gene3D" id="3.30.450.20">
    <property type="entry name" value="PAS domain"/>
    <property type="match status" value="1"/>
</dbReference>
<feature type="transmembrane region" description="Helical" evidence="9">
    <location>
        <begin position="351"/>
        <end position="375"/>
    </location>
</feature>
<dbReference type="FunFam" id="3.30.565.10:FF:000006">
    <property type="entry name" value="Sensor histidine kinase WalK"/>
    <property type="match status" value="1"/>
</dbReference>
<evidence type="ECO:0000256" key="6">
    <source>
        <dbReference type="ARBA" id="ARBA00022777"/>
    </source>
</evidence>
<evidence type="ECO:0000256" key="7">
    <source>
        <dbReference type="ARBA" id="ARBA00022840"/>
    </source>
</evidence>
<dbReference type="SMART" id="SM00387">
    <property type="entry name" value="HATPase_c"/>
    <property type="match status" value="1"/>
</dbReference>
<feature type="transmembrane region" description="Helical" evidence="9">
    <location>
        <begin position="27"/>
        <end position="46"/>
    </location>
</feature>
<dbReference type="PROSITE" id="PS50109">
    <property type="entry name" value="HIS_KIN"/>
    <property type="match status" value="1"/>
</dbReference>
<dbReference type="CDD" id="cd00082">
    <property type="entry name" value="HisKA"/>
    <property type="match status" value="1"/>
</dbReference>
<keyword evidence="7" id="KW-0067">ATP-binding</keyword>
<organism evidence="11">
    <name type="scientific">Desulfobacca acetoxidans</name>
    <dbReference type="NCBI Taxonomy" id="60893"/>
    <lineage>
        <taxon>Bacteria</taxon>
        <taxon>Pseudomonadati</taxon>
        <taxon>Thermodesulfobacteriota</taxon>
        <taxon>Desulfobaccia</taxon>
        <taxon>Desulfobaccales</taxon>
        <taxon>Desulfobaccaceae</taxon>
        <taxon>Desulfobacca</taxon>
    </lineage>
</organism>
<evidence type="ECO:0000256" key="1">
    <source>
        <dbReference type="ARBA" id="ARBA00000085"/>
    </source>
</evidence>